<keyword evidence="2" id="KW-1185">Reference proteome</keyword>
<sequence>MAFGSNDLFIEKLQKMGISMGSIGDSLDFGGLETSTATHVVAGLTWGIRTIITAQHLLDFDCNDELDLDLPPGYQEQAVEKSHSRTFKVDLFTYLKDIPGSISSKFQSVRKFVQGVQEEILSKDGGKDLIPRDNLMNAADQIRNMKDAETELNPKFVRLTKDFKAGSFDTRGISKLLTNFHNGPASPKKPIKISETYWVKL</sequence>
<dbReference type="OrthoDB" id="8954335at2759"/>
<protein>
    <submittedName>
        <fullName evidence="1">Uncharacterized protein</fullName>
    </submittedName>
</protein>
<dbReference type="EMBL" id="ML986656">
    <property type="protein sequence ID" value="KAF2261517.1"/>
    <property type="molecule type" value="Genomic_DNA"/>
</dbReference>
<comment type="caution">
    <text evidence="1">The sequence shown here is derived from an EMBL/GenBank/DDBJ whole genome shotgun (WGS) entry which is preliminary data.</text>
</comment>
<dbReference type="Proteomes" id="UP000800093">
    <property type="component" value="Unassembled WGS sequence"/>
</dbReference>
<evidence type="ECO:0000313" key="2">
    <source>
        <dbReference type="Proteomes" id="UP000800093"/>
    </source>
</evidence>
<accession>A0A9P4K2Q5</accession>
<name>A0A9P4K2Q5_9PLEO</name>
<gene>
    <name evidence="1" type="ORF">CC78DRAFT_583616</name>
</gene>
<dbReference type="AlphaFoldDB" id="A0A9P4K2Q5"/>
<evidence type="ECO:0000313" key="1">
    <source>
        <dbReference type="EMBL" id="KAF2261517.1"/>
    </source>
</evidence>
<organism evidence="1 2">
    <name type="scientific">Lojkania enalia</name>
    <dbReference type="NCBI Taxonomy" id="147567"/>
    <lineage>
        <taxon>Eukaryota</taxon>
        <taxon>Fungi</taxon>
        <taxon>Dikarya</taxon>
        <taxon>Ascomycota</taxon>
        <taxon>Pezizomycotina</taxon>
        <taxon>Dothideomycetes</taxon>
        <taxon>Pleosporomycetidae</taxon>
        <taxon>Pleosporales</taxon>
        <taxon>Pleosporales incertae sedis</taxon>
        <taxon>Lojkania</taxon>
    </lineage>
</organism>
<proteinExistence type="predicted"/>
<reference evidence="2" key="1">
    <citation type="journal article" date="2020" name="Stud. Mycol.">
        <title>101 Dothideomycetes genomes: A test case for predicting lifestyles and emergence of pathogens.</title>
        <authorList>
            <person name="Haridas S."/>
            <person name="Albert R."/>
            <person name="Binder M."/>
            <person name="Bloem J."/>
            <person name="LaButti K."/>
            <person name="Salamov A."/>
            <person name="Andreopoulos B."/>
            <person name="Baker S."/>
            <person name="Barry K."/>
            <person name="Bills G."/>
            <person name="Bluhm B."/>
            <person name="Cannon C."/>
            <person name="Castanera R."/>
            <person name="Culley D."/>
            <person name="Daum C."/>
            <person name="Ezra D."/>
            <person name="Gonzalez J."/>
            <person name="Henrissat B."/>
            <person name="Kuo A."/>
            <person name="Liang C."/>
            <person name="Lipzen A."/>
            <person name="Lutzoni F."/>
            <person name="Magnuson J."/>
            <person name="Mondo S."/>
            <person name="Nolan M."/>
            <person name="Ohm R."/>
            <person name="Pangilinan J."/>
            <person name="Park H.-J."/>
            <person name="Ramirez L."/>
            <person name="Alfaro M."/>
            <person name="Sun H."/>
            <person name="Tritt A."/>
            <person name="Yoshinaga Y."/>
            <person name="Zwiers L.-H."/>
            <person name="Turgeon B."/>
            <person name="Goodwin S."/>
            <person name="Spatafora J."/>
            <person name="Crous P."/>
            <person name="Grigoriev I."/>
        </authorList>
    </citation>
    <scope>NUCLEOTIDE SEQUENCE [LARGE SCALE GENOMIC DNA]</scope>
    <source>
        <strain evidence="2">CBS 304.66</strain>
    </source>
</reference>